<comment type="caution">
    <text evidence="6">The sequence shown here is derived from an EMBL/GenBank/DDBJ whole genome shotgun (WGS) entry which is preliminary data.</text>
</comment>
<dbReference type="Gene3D" id="3.30.300.30">
    <property type="match status" value="1"/>
</dbReference>
<keyword evidence="2" id="KW-0596">Phosphopantetheine</keyword>
<evidence type="ECO:0000256" key="4">
    <source>
        <dbReference type="SAM" id="Phobius"/>
    </source>
</evidence>
<dbReference type="InterPro" id="IPR020845">
    <property type="entry name" value="AMP-binding_CS"/>
</dbReference>
<dbReference type="InterPro" id="IPR000873">
    <property type="entry name" value="AMP-dep_synth/lig_dom"/>
</dbReference>
<gene>
    <name evidence="6" type="ORF">FMEXI_10170</name>
</gene>
<dbReference type="PANTHER" id="PTHR44845">
    <property type="entry name" value="CARRIER DOMAIN-CONTAINING PROTEIN"/>
    <property type="match status" value="1"/>
</dbReference>
<name>A0A8H5MQZ1_9HYPO</name>
<dbReference type="SUPFAM" id="SSF56801">
    <property type="entry name" value="Acetyl-CoA synthetase-like"/>
    <property type="match status" value="1"/>
</dbReference>
<keyword evidence="4" id="KW-0472">Membrane</keyword>
<reference evidence="6 7" key="1">
    <citation type="submission" date="2020-05" db="EMBL/GenBank/DDBJ databases">
        <title>Identification and distribution of gene clusters putatively required for synthesis of sphingolipid metabolism inhibitors in phylogenetically diverse species of the filamentous fungus Fusarium.</title>
        <authorList>
            <person name="Kim H.-S."/>
            <person name="Busman M."/>
            <person name="Brown D.W."/>
            <person name="Divon H."/>
            <person name="Uhlig S."/>
            <person name="Proctor R.H."/>
        </authorList>
    </citation>
    <scope>NUCLEOTIDE SEQUENCE [LARGE SCALE GENOMIC DNA]</scope>
    <source>
        <strain evidence="6 7">NRRL 53147</strain>
    </source>
</reference>
<protein>
    <submittedName>
        <fullName evidence="6">Non-ribosomal peptide synthetase</fullName>
    </submittedName>
</protein>
<evidence type="ECO:0000313" key="6">
    <source>
        <dbReference type="EMBL" id="KAF5536875.1"/>
    </source>
</evidence>
<dbReference type="PROSITE" id="PS00455">
    <property type="entry name" value="AMP_BINDING"/>
    <property type="match status" value="1"/>
</dbReference>
<dbReference type="SUPFAM" id="SSF47336">
    <property type="entry name" value="ACP-like"/>
    <property type="match status" value="1"/>
</dbReference>
<dbReference type="InterPro" id="IPR013120">
    <property type="entry name" value="FAR_NAD-bd"/>
</dbReference>
<dbReference type="PANTHER" id="PTHR44845:SF4">
    <property type="entry name" value="NONRIBOSOMAL PEPTIDE SYNTHASE INPA"/>
    <property type="match status" value="1"/>
</dbReference>
<dbReference type="Proteomes" id="UP000522262">
    <property type="component" value="Unassembled WGS sequence"/>
</dbReference>
<feature type="domain" description="Carrier" evidence="5">
    <location>
        <begin position="727"/>
        <end position="807"/>
    </location>
</feature>
<feature type="transmembrane region" description="Helical" evidence="4">
    <location>
        <begin position="1197"/>
        <end position="1216"/>
    </location>
</feature>
<accession>A0A8H5MQZ1</accession>
<dbReference type="InterPro" id="IPR045851">
    <property type="entry name" value="AMP-bd_C_sf"/>
</dbReference>
<dbReference type="Gene3D" id="3.30.559.30">
    <property type="entry name" value="Nonribosomal peptide synthetase, condensation domain"/>
    <property type="match status" value="1"/>
</dbReference>
<dbReference type="AlphaFoldDB" id="A0A8H5MQZ1"/>
<keyword evidence="4" id="KW-0812">Transmembrane</keyword>
<dbReference type="InterPro" id="IPR042099">
    <property type="entry name" value="ANL_N_sf"/>
</dbReference>
<organism evidence="6 7">
    <name type="scientific">Fusarium mexicanum</name>
    <dbReference type="NCBI Taxonomy" id="751941"/>
    <lineage>
        <taxon>Eukaryota</taxon>
        <taxon>Fungi</taxon>
        <taxon>Dikarya</taxon>
        <taxon>Ascomycota</taxon>
        <taxon>Pezizomycotina</taxon>
        <taxon>Sordariomycetes</taxon>
        <taxon>Hypocreomycetidae</taxon>
        <taxon>Hypocreales</taxon>
        <taxon>Nectriaceae</taxon>
        <taxon>Fusarium</taxon>
        <taxon>Fusarium fujikuroi species complex</taxon>
    </lineage>
</organism>
<keyword evidence="4" id="KW-1133">Transmembrane helix</keyword>
<evidence type="ECO:0000256" key="1">
    <source>
        <dbReference type="ARBA" id="ARBA00004685"/>
    </source>
</evidence>
<sequence length="1279" mass="141137">MENLNQFCKTHDTTPQSVYFTTWSIVLYHMTGQSDVSIDVESHSASALAERPGCETYNMILRSAMTPLELISEYKFPENSSSIETGTRRSSDSNIKDRHMFKMIQDAGVFQDEHNKFASSSLDYLSYVHLLTDSDTATLRIIWRSGLQDLEEIANIFEHTYNCILSQPDASLQSMSSPTLSQLELLPAGPGEGPSLNIPDLLCLSSSTFPSKTAISAWDGDLSYHELQNTSDRWAKALLSHGLTAGDSVIHAFQHSQCAIVAWLAILKAGCTCVPIDVPTPTERLKTIIDSTTCKAAICDSTGSSHLGSTSLSLLTPSDLDGSETKDVIDVVEVSISSTAVIIFTSGSTGQPKGVIQTHGAIASSLVKVSKVLGLDEESRLLQFAPHCFDASISEIFCTLVAGGCLCIPAPDKKLTDIAKNINTMEVTHAILTPTVAKMLSTDQVPSLKSLSVGGEPCSSKLRETWSPQLQFNVLYGLTEGGVWDTINRVKPDDDFSVPSIGFPIGGRVWIVHPDDWTILSPIGVPGEISIQGPDIATGYLGDKQKSRLAFKPNPPWLAREEGILPSCYHIFRTGDRGLVLKDGSLRIFGRIDRQIKINGQRIEPGEIEETLRQFLPDHLNAFVDTFAPRGDKPRLVVFFSHGESSEPSLMKESDLDPAARNAIHSSREVLPDTMVPSVAIPITAFPMTKTNKIDHQAIRKLGTAFFDSLNTSSFPSQAIGDTKSENNDKTKVKDVIGNFLQEQGNGCTKGLEDPKVTLKDLGIDSMDAMSLASTLKGEAQIDISASKLMDPNLCVEELADMPEDHGKDGRSLLKGEIEKWTKELDKIGSSRDHCVFLTGPNGFLGREILRKVLQCPLEPTVTCLMRGKDYHHAHKRFFESCRELSWWSDSLEERVHVWLGDLTQPQAGLDERQWDIIFGLNGQPRQFDVIIHNGAIVNWLEPYESLQETNVFSTYEFLAGFLQSQDPPQTVYVSGGYLSSFDETHEELVEKIGQLPAYDQTKFVSEVMVRHAQSMRDLGGSRLWTFKPGFIVGSTENGYAQTGDTLWRMVKACVQAGSYSQDDARNWITAAGVDTVASMLVDQMLSPVLSSCAKGTQKVLDGLYLGEIWDILETMDIHLKPMEHKEWCEVIQKDLQERGLQRPSVDLSSASTAQHLLEIDEALQDIKTADAILQNLQNQEVPIAQDDHQPSAMETIVNALVAIVALFLALFGFRVNKALAEEDTKSAEAVKKVSLERKKAEKMIKRTEAYMHALDRLVEAQQLCSGDNWTGSWEMVQR</sequence>
<dbReference type="Gene3D" id="3.40.50.12780">
    <property type="entry name" value="N-terminal domain of ligase-like"/>
    <property type="match status" value="1"/>
</dbReference>
<comment type="pathway">
    <text evidence="1">Mycotoxin biosynthesis.</text>
</comment>
<evidence type="ECO:0000259" key="5">
    <source>
        <dbReference type="PROSITE" id="PS50075"/>
    </source>
</evidence>
<dbReference type="InterPro" id="IPR036736">
    <property type="entry name" value="ACP-like_sf"/>
</dbReference>
<keyword evidence="3" id="KW-0597">Phosphoprotein</keyword>
<dbReference type="Pfam" id="PF00501">
    <property type="entry name" value="AMP-binding"/>
    <property type="match status" value="1"/>
</dbReference>
<dbReference type="PROSITE" id="PS50075">
    <property type="entry name" value="CARRIER"/>
    <property type="match status" value="1"/>
</dbReference>
<proteinExistence type="predicted"/>
<dbReference type="Pfam" id="PF00550">
    <property type="entry name" value="PP-binding"/>
    <property type="match status" value="1"/>
</dbReference>
<evidence type="ECO:0000256" key="3">
    <source>
        <dbReference type="ARBA" id="ARBA00022553"/>
    </source>
</evidence>
<evidence type="ECO:0000313" key="7">
    <source>
        <dbReference type="Proteomes" id="UP000522262"/>
    </source>
</evidence>
<dbReference type="PIRSF" id="PIRSF001617">
    <property type="entry name" value="Alpha-AR"/>
    <property type="match status" value="1"/>
</dbReference>
<dbReference type="EMBL" id="JAAOAM010000243">
    <property type="protein sequence ID" value="KAF5536875.1"/>
    <property type="molecule type" value="Genomic_DNA"/>
</dbReference>
<dbReference type="SUPFAM" id="SSF51735">
    <property type="entry name" value="NAD(P)-binding Rossmann-fold domains"/>
    <property type="match status" value="1"/>
</dbReference>
<dbReference type="SUPFAM" id="SSF52777">
    <property type="entry name" value="CoA-dependent acyltransferases"/>
    <property type="match status" value="1"/>
</dbReference>
<evidence type="ECO:0000256" key="2">
    <source>
        <dbReference type="ARBA" id="ARBA00022450"/>
    </source>
</evidence>
<dbReference type="InterPro" id="IPR036291">
    <property type="entry name" value="NAD(P)-bd_dom_sf"/>
</dbReference>
<dbReference type="CDD" id="cd05918">
    <property type="entry name" value="A_NRPS_SidN3_like"/>
    <property type="match status" value="1"/>
</dbReference>
<dbReference type="InterPro" id="IPR009081">
    <property type="entry name" value="PP-bd_ACP"/>
</dbReference>
<dbReference type="Gene3D" id="1.10.1200.10">
    <property type="entry name" value="ACP-like"/>
    <property type="match status" value="1"/>
</dbReference>
<dbReference type="Pfam" id="PF07993">
    <property type="entry name" value="NAD_binding_4"/>
    <property type="match status" value="1"/>
</dbReference>
<dbReference type="Gene3D" id="3.40.50.720">
    <property type="entry name" value="NAD(P)-binding Rossmann-like Domain"/>
    <property type="match status" value="1"/>
</dbReference>
<keyword evidence="7" id="KW-1185">Reference proteome</keyword>